<keyword evidence="7" id="KW-0966">Cell projection</keyword>
<evidence type="ECO:0000313" key="8">
    <source>
        <dbReference type="Proteomes" id="UP000002424"/>
    </source>
</evidence>
<dbReference type="RefSeq" id="WP_012700992.1">
    <property type="nucleotide sequence ID" value="NC_012560.1"/>
</dbReference>
<dbReference type="SUPFAM" id="SSF64518">
    <property type="entry name" value="Phase 1 flagellin"/>
    <property type="match status" value="1"/>
</dbReference>
<evidence type="ECO:0000256" key="2">
    <source>
        <dbReference type="ARBA" id="ARBA00004613"/>
    </source>
</evidence>
<keyword evidence="7" id="KW-0969">Cilium</keyword>
<gene>
    <name evidence="7" type="primary">flgL</name>
    <name evidence="7" type="ordered locus">Avin_24100</name>
</gene>
<dbReference type="GO" id="GO:0005576">
    <property type="term" value="C:extracellular region"/>
    <property type="evidence" value="ECO:0007669"/>
    <property type="project" value="UniProtKB-SubCell"/>
</dbReference>
<evidence type="ECO:0000256" key="5">
    <source>
        <dbReference type="ARBA" id="ARBA00023143"/>
    </source>
</evidence>
<accession>C1DHK2</accession>
<name>C1DHK2_AZOVD</name>
<dbReference type="InterPro" id="IPR001492">
    <property type="entry name" value="Flagellin"/>
</dbReference>
<keyword evidence="8" id="KW-1185">Reference proteome</keyword>
<dbReference type="AlphaFoldDB" id="C1DHK2"/>
<dbReference type="KEGG" id="avn:Avin_24100"/>
<evidence type="ECO:0000259" key="6">
    <source>
        <dbReference type="Pfam" id="PF00669"/>
    </source>
</evidence>
<dbReference type="Pfam" id="PF00669">
    <property type="entry name" value="Flagellin_N"/>
    <property type="match status" value="1"/>
</dbReference>
<dbReference type="GeneID" id="88185589"/>
<keyword evidence="4" id="KW-0964">Secreted</keyword>
<evidence type="ECO:0000256" key="1">
    <source>
        <dbReference type="ARBA" id="ARBA00004365"/>
    </source>
</evidence>
<sequence length="401" mass="42266">MRISTVTMFEQGLSSLVRQQSEYLKVGQQIASGKRVVNPSDDPQAASRAISVSQSQAVNQQYDDARVSTRNALSQEESVLNSIADAIASAKTRLVQAGNGTLSDADRSSLASEIKGIYESLLGQANATDGSGRYLFGGYQDSSPPFVKDNTSGAVAYQGDEGLILQQVDASRQMPSSDNGKQIFQSVHGSAGYLAQADAGNAGTVTFTGPYVSDSTAAGFGSGFTLDFAVATDGSVTYSSDGGTTQVPYADGQSIEINGLSLTLEGTPADGDSIVVEKAQNADPDLFRTLENMIAALDTPVETDADLARLQNTLSTSSRELDNALDSVLTVRASVGARLNELDVLDAVGDNRALNYKQTLSDLIDLDYNEAISEYSLRQVGLQAAQKAFVDISSLSLFDLL</sequence>
<comment type="subcellular location">
    <subcellularLocation>
        <location evidence="1">Bacterial flagellum</location>
    </subcellularLocation>
    <subcellularLocation>
        <location evidence="2">Secreted</location>
    </subcellularLocation>
</comment>
<dbReference type="InterPro" id="IPR013384">
    <property type="entry name" value="Flagell_FlgL"/>
</dbReference>
<evidence type="ECO:0000256" key="3">
    <source>
        <dbReference type="ARBA" id="ARBA00005709"/>
    </source>
</evidence>
<dbReference type="STRING" id="322710.Avin_24100"/>
<comment type="similarity">
    <text evidence="3">Belongs to the bacterial flagellin family.</text>
</comment>
<dbReference type="eggNOG" id="COG1344">
    <property type="taxonomic scope" value="Bacteria"/>
</dbReference>
<dbReference type="Proteomes" id="UP000002424">
    <property type="component" value="Chromosome"/>
</dbReference>
<dbReference type="GO" id="GO:0005198">
    <property type="term" value="F:structural molecule activity"/>
    <property type="evidence" value="ECO:0007669"/>
    <property type="project" value="InterPro"/>
</dbReference>
<dbReference type="PANTHER" id="PTHR42792">
    <property type="entry name" value="FLAGELLIN"/>
    <property type="match status" value="1"/>
</dbReference>
<dbReference type="OrthoDB" id="9768249at2"/>
<dbReference type="GO" id="GO:0009424">
    <property type="term" value="C:bacterial-type flagellum hook"/>
    <property type="evidence" value="ECO:0007669"/>
    <property type="project" value="InterPro"/>
</dbReference>
<dbReference type="InterPro" id="IPR001029">
    <property type="entry name" value="Flagellin_N"/>
</dbReference>
<protein>
    <submittedName>
        <fullName evidence="7">Flagellar hook-associated protein</fullName>
    </submittedName>
</protein>
<dbReference type="EMBL" id="CP001157">
    <property type="protein sequence ID" value="ACO78597.1"/>
    <property type="molecule type" value="Genomic_DNA"/>
</dbReference>
<feature type="domain" description="Flagellin N-terminal" evidence="6">
    <location>
        <begin position="3"/>
        <end position="140"/>
    </location>
</feature>
<keyword evidence="7" id="KW-0282">Flagellum</keyword>
<keyword evidence="5" id="KW-0975">Bacterial flagellum</keyword>
<proteinExistence type="inferred from homology"/>
<dbReference type="PANTHER" id="PTHR42792:SF1">
    <property type="entry name" value="FLAGELLAR HOOK-ASSOCIATED PROTEIN 3"/>
    <property type="match status" value="1"/>
</dbReference>
<evidence type="ECO:0000256" key="4">
    <source>
        <dbReference type="ARBA" id="ARBA00022525"/>
    </source>
</evidence>
<evidence type="ECO:0000313" key="7">
    <source>
        <dbReference type="EMBL" id="ACO78597.1"/>
    </source>
</evidence>
<dbReference type="HOGENOM" id="CLU_024437_5_0_6"/>
<reference evidence="7 8" key="1">
    <citation type="journal article" date="2009" name="J. Bacteriol.">
        <title>Genome sequence of Azotobacter vinelandii, an obligate aerobe specialized to support diverse anaerobic metabolic processes.</title>
        <authorList>
            <person name="Setubal J.C."/>
            <person name="dos Santos P."/>
            <person name="Goldman B.S."/>
            <person name="Ertesvag H."/>
            <person name="Espin G."/>
            <person name="Rubio L.M."/>
            <person name="Valla S."/>
            <person name="Almeida N.F."/>
            <person name="Balasubramanian D."/>
            <person name="Cromes L."/>
            <person name="Curatti L."/>
            <person name="Du Z."/>
            <person name="Godsy E."/>
            <person name="Goodner B."/>
            <person name="Hellner-Burris K."/>
            <person name="Hernandez J.A."/>
            <person name="Houmiel K."/>
            <person name="Imperial J."/>
            <person name="Kennedy C."/>
            <person name="Larson T.J."/>
            <person name="Latreille P."/>
            <person name="Ligon L.S."/>
            <person name="Lu J."/>
            <person name="Maerk M."/>
            <person name="Miller N.M."/>
            <person name="Norton S."/>
            <person name="O'Carroll I.P."/>
            <person name="Paulsen I."/>
            <person name="Raulfs E.C."/>
            <person name="Roemer R."/>
            <person name="Rosser J."/>
            <person name="Segura D."/>
            <person name="Slater S."/>
            <person name="Stricklin S.L."/>
            <person name="Studholme D.J."/>
            <person name="Sun J."/>
            <person name="Viana C.J."/>
            <person name="Wallin E."/>
            <person name="Wang B."/>
            <person name="Wheeler C."/>
            <person name="Zhu H."/>
            <person name="Dean D.R."/>
            <person name="Dixon R."/>
            <person name="Wood D."/>
        </authorList>
    </citation>
    <scope>NUCLEOTIDE SEQUENCE [LARGE SCALE GENOMIC DNA]</scope>
    <source>
        <strain evidence="8">DJ / ATCC BAA-1303</strain>
    </source>
</reference>
<organism evidence="7 8">
    <name type="scientific">Azotobacter vinelandii (strain DJ / ATCC BAA-1303)</name>
    <dbReference type="NCBI Taxonomy" id="322710"/>
    <lineage>
        <taxon>Bacteria</taxon>
        <taxon>Pseudomonadati</taxon>
        <taxon>Pseudomonadota</taxon>
        <taxon>Gammaproteobacteria</taxon>
        <taxon>Pseudomonadales</taxon>
        <taxon>Pseudomonadaceae</taxon>
        <taxon>Azotobacter</taxon>
    </lineage>
</organism>
<dbReference type="GO" id="GO:0071973">
    <property type="term" value="P:bacterial-type flagellum-dependent cell motility"/>
    <property type="evidence" value="ECO:0007669"/>
    <property type="project" value="InterPro"/>
</dbReference>
<dbReference type="EnsemblBacteria" id="ACO78597">
    <property type="protein sequence ID" value="ACO78597"/>
    <property type="gene ID" value="Avin_24100"/>
</dbReference>
<dbReference type="NCBIfam" id="TIGR02550">
    <property type="entry name" value="flagell_flgL"/>
    <property type="match status" value="1"/>
</dbReference>
<dbReference type="Gene3D" id="1.20.1330.10">
    <property type="entry name" value="f41 fragment of flagellin, N-terminal domain"/>
    <property type="match status" value="1"/>
</dbReference>